<reference evidence="1 2" key="1">
    <citation type="journal article" date="2018" name="Nat. Genet.">
        <title>The Rosa genome provides new insights in the design of modern roses.</title>
        <authorList>
            <person name="Bendahmane M."/>
        </authorList>
    </citation>
    <scope>NUCLEOTIDE SEQUENCE [LARGE SCALE GENOMIC DNA]</scope>
    <source>
        <strain evidence="2">cv. Old Blush</strain>
    </source>
</reference>
<evidence type="ECO:0000313" key="2">
    <source>
        <dbReference type="Proteomes" id="UP000238479"/>
    </source>
</evidence>
<evidence type="ECO:0000313" key="1">
    <source>
        <dbReference type="EMBL" id="PRQ53903.1"/>
    </source>
</evidence>
<dbReference type="Proteomes" id="UP000238479">
    <property type="component" value="Chromosome 2"/>
</dbReference>
<dbReference type="EMBL" id="PDCK01000040">
    <property type="protein sequence ID" value="PRQ53903.1"/>
    <property type="molecule type" value="Genomic_DNA"/>
</dbReference>
<gene>
    <name evidence="1" type="ORF">RchiOBHm_Chr2g0171651</name>
</gene>
<proteinExistence type="predicted"/>
<name>A0A2P6S5D0_ROSCH</name>
<dbReference type="Gramene" id="PRQ53903">
    <property type="protein sequence ID" value="PRQ53903"/>
    <property type="gene ID" value="RchiOBHm_Chr2g0171651"/>
</dbReference>
<comment type="caution">
    <text evidence="1">The sequence shown here is derived from an EMBL/GenBank/DDBJ whole genome shotgun (WGS) entry which is preliminary data.</text>
</comment>
<sequence>MLRRYRINETWEHKSASLWITRNSGYTQLRQSFHLTHLEQWQVPEMRETLMCEQFCFKPDYFGY</sequence>
<accession>A0A2P6S5D0</accession>
<organism evidence="1 2">
    <name type="scientific">Rosa chinensis</name>
    <name type="common">China rose</name>
    <dbReference type="NCBI Taxonomy" id="74649"/>
    <lineage>
        <taxon>Eukaryota</taxon>
        <taxon>Viridiplantae</taxon>
        <taxon>Streptophyta</taxon>
        <taxon>Embryophyta</taxon>
        <taxon>Tracheophyta</taxon>
        <taxon>Spermatophyta</taxon>
        <taxon>Magnoliopsida</taxon>
        <taxon>eudicotyledons</taxon>
        <taxon>Gunneridae</taxon>
        <taxon>Pentapetalae</taxon>
        <taxon>rosids</taxon>
        <taxon>fabids</taxon>
        <taxon>Rosales</taxon>
        <taxon>Rosaceae</taxon>
        <taxon>Rosoideae</taxon>
        <taxon>Rosoideae incertae sedis</taxon>
        <taxon>Rosa</taxon>
    </lineage>
</organism>
<dbReference type="AlphaFoldDB" id="A0A2P6S5D0"/>
<keyword evidence="2" id="KW-1185">Reference proteome</keyword>
<protein>
    <submittedName>
        <fullName evidence="1">Uncharacterized protein</fullName>
    </submittedName>
</protein>